<name>A0AB39BZ11_9BACI</name>
<dbReference type="SUPFAM" id="SSF56300">
    <property type="entry name" value="Metallo-dependent phosphatases"/>
    <property type="match status" value="1"/>
</dbReference>
<dbReference type="PANTHER" id="PTHR31302">
    <property type="entry name" value="TRANSMEMBRANE PROTEIN WITH METALLOPHOSPHOESTERASE DOMAIN-RELATED"/>
    <property type="match status" value="1"/>
</dbReference>
<dbReference type="InterPro" id="IPR004843">
    <property type="entry name" value="Calcineurin-like_PHP"/>
</dbReference>
<dbReference type="GO" id="GO:0016020">
    <property type="term" value="C:membrane"/>
    <property type="evidence" value="ECO:0007669"/>
    <property type="project" value="GOC"/>
</dbReference>
<dbReference type="RefSeq" id="WP_368505976.1">
    <property type="nucleotide sequence ID" value="NZ_CP162551.1"/>
</dbReference>
<evidence type="ECO:0000256" key="1">
    <source>
        <dbReference type="SAM" id="Phobius"/>
    </source>
</evidence>
<accession>A0AB39BZ11</accession>
<dbReference type="PANTHER" id="PTHR31302:SF32">
    <property type="entry name" value="PHOSPHOESTERASE"/>
    <property type="match status" value="1"/>
</dbReference>
<keyword evidence="1" id="KW-0812">Transmembrane</keyword>
<evidence type="ECO:0000259" key="2">
    <source>
        <dbReference type="Pfam" id="PF00149"/>
    </source>
</evidence>
<feature type="transmembrane region" description="Helical" evidence="1">
    <location>
        <begin position="6"/>
        <end position="23"/>
    </location>
</feature>
<dbReference type="EMBL" id="CP162551">
    <property type="protein sequence ID" value="XDI38757.1"/>
    <property type="molecule type" value="Genomic_DNA"/>
</dbReference>
<dbReference type="GO" id="GO:0009245">
    <property type="term" value="P:lipid A biosynthetic process"/>
    <property type="evidence" value="ECO:0007669"/>
    <property type="project" value="TreeGrafter"/>
</dbReference>
<dbReference type="Pfam" id="PF00149">
    <property type="entry name" value="Metallophos"/>
    <property type="match status" value="1"/>
</dbReference>
<dbReference type="GO" id="GO:0008758">
    <property type="term" value="F:UDP-2,3-diacylglucosamine hydrolase activity"/>
    <property type="evidence" value="ECO:0007669"/>
    <property type="project" value="TreeGrafter"/>
</dbReference>
<reference evidence="3" key="1">
    <citation type="submission" date="2024-07" db="EMBL/GenBank/DDBJ databases">
        <title>Identification and characteristics of an arsenic-resistant bacterial isolate, which belongs to a novel species.</title>
        <authorList>
            <person name="Juszczyk A."/>
            <person name="Kowalczyk A."/>
            <person name="Was K."/>
            <person name="Kosowicz W."/>
            <person name="Budzyn A."/>
            <person name="Latowski D."/>
        </authorList>
    </citation>
    <scope>NUCLEOTIDE SEQUENCE</scope>
    <source>
        <strain evidence="3">As8PL</strain>
    </source>
</reference>
<evidence type="ECO:0000313" key="3">
    <source>
        <dbReference type="EMBL" id="XDI38757.1"/>
    </source>
</evidence>
<keyword evidence="1" id="KW-0472">Membrane</keyword>
<dbReference type="InterPro" id="IPR051158">
    <property type="entry name" value="Metallophosphoesterase_sf"/>
</dbReference>
<protein>
    <submittedName>
        <fullName evidence="3">Metallophosphoesterase</fullName>
    </submittedName>
</protein>
<gene>
    <name evidence="3" type="ORF">AB3N04_02290</name>
</gene>
<dbReference type="AlphaFoldDB" id="A0AB39BZ11"/>
<organism evidence="3">
    <name type="scientific">Alkalihalophilus sp. As8PL</name>
    <dbReference type="NCBI Taxonomy" id="3237103"/>
    <lineage>
        <taxon>Bacteria</taxon>
        <taxon>Bacillati</taxon>
        <taxon>Bacillota</taxon>
        <taxon>Bacilli</taxon>
        <taxon>Bacillales</taxon>
        <taxon>Bacillaceae</taxon>
        <taxon>Alkalihalophilus</taxon>
    </lineage>
</organism>
<dbReference type="InterPro" id="IPR029052">
    <property type="entry name" value="Metallo-depent_PP-like"/>
</dbReference>
<feature type="domain" description="Calcineurin-like phosphoesterase" evidence="2">
    <location>
        <begin position="44"/>
        <end position="199"/>
    </location>
</feature>
<sequence>MIVLYLVFGIGLILLSYMYVEAFRNRLRIHKLSYDTLPQAFDAFRVFFISDLHRRKLSPKLLDQMDHKCDLVIIGGDLVERGVSIDRYNENLRLLTQLGPTYFVWGNNDMEVDQATFEDSLSSHGVVVLSNSSDYFEVKDEQIRIIGLEENWEDSAINENMSGEEKQDFTILVSHYPDVIREAQEILFPHLSLSGHTHGGQIRFLGFGIAEKGGLKKEKGSWHLISNGYGTTSLPLRLCAPAEAHMIVLKRR</sequence>
<proteinExistence type="predicted"/>
<keyword evidence="1" id="KW-1133">Transmembrane helix</keyword>
<dbReference type="Gene3D" id="3.60.21.10">
    <property type="match status" value="1"/>
</dbReference>